<reference evidence="1" key="1">
    <citation type="submission" date="2022-07" db="EMBL/GenBank/DDBJ databases">
        <title>Taxonomy of Novel Oxalotrophic and Methylotrophic Bacteria.</title>
        <authorList>
            <person name="Sahin N."/>
            <person name="Tani A."/>
        </authorList>
    </citation>
    <scope>NUCLEOTIDE SEQUENCE</scope>
    <source>
        <strain evidence="1">AM327</strain>
    </source>
</reference>
<gene>
    <name evidence="1" type="ORF">NBRC110019_07780</name>
</gene>
<dbReference type="AlphaFoldDB" id="A0A9W6ETV7"/>
<dbReference type="RefSeq" id="WP_281752584.1">
    <property type="nucleotide sequence ID" value="NZ_BRVP01000004.1"/>
</dbReference>
<accession>A0A9W6ETV7</accession>
<comment type="caution">
    <text evidence="1">The sequence shown here is derived from an EMBL/GenBank/DDBJ whole genome shotgun (WGS) entry which is preliminary data.</text>
</comment>
<dbReference type="EMBL" id="BRVP01000004">
    <property type="protein sequence ID" value="GLB51739.1"/>
    <property type="molecule type" value="Genomic_DNA"/>
</dbReference>
<evidence type="ECO:0000313" key="2">
    <source>
        <dbReference type="Proteomes" id="UP001143545"/>
    </source>
</evidence>
<protein>
    <submittedName>
        <fullName evidence="1">Uncharacterized protein</fullName>
    </submittedName>
</protein>
<dbReference type="Proteomes" id="UP001143545">
    <property type="component" value="Unassembled WGS sequence"/>
</dbReference>
<evidence type="ECO:0000313" key="1">
    <source>
        <dbReference type="EMBL" id="GLB51739.1"/>
    </source>
</evidence>
<organism evidence="1 2">
    <name type="scientific">Neptunitalea chrysea</name>
    <dbReference type="NCBI Taxonomy" id="1647581"/>
    <lineage>
        <taxon>Bacteria</taxon>
        <taxon>Pseudomonadati</taxon>
        <taxon>Bacteroidota</taxon>
        <taxon>Flavobacteriia</taxon>
        <taxon>Flavobacteriales</taxon>
        <taxon>Flavobacteriaceae</taxon>
        <taxon>Neptunitalea</taxon>
    </lineage>
</organism>
<name>A0A9W6ETV7_9FLAO</name>
<sequence length="48" mass="5812">MRTPTQLKNRIEELSWWLQNNPNHPNRVLIEKDKREAERELAEKEKAA</sequence>
<keyword evidence="2" id="KW-1185">Reference proteome</keyword>
<proteinExistence type="predicted"/>